<feature type="transmembrane region" description="Helical" evidence="8">
    <location>
        <begin position="78"/>
        <end position="93"/>
    </location>
</feature>
<keyword evidence="6 8" id="KW-1133">Transmembrane helix</keyword>
<protein>
    <submittedName>
        <fullName evidence="9">Rod shape-determining protein MreD</fullName>
    </submittedName>
</protein>
<dbReference type="InterPro" id="IPR007227">
    <property type="entry name" value="Cell_shape_determining_MreD"/>
</dbReference>
<organism evidence="9 10">
    <name type="scientific">Sporosarcina contaminans</name>
    <dbReference type="NCBI Taxonomy" id="633403"/>
    <lineage>
        <taxon>Bacteria</taxon>
        <taxon>Bacillati</taxon>
        <taxon>Bacillota</taxon>
        <taxon>Bacilli</taxon>
        <taxon>Bacillales</taxon>
        <taxon>Caryophanaceae</taxon>
        <taxon>Sporosarcina</taxon>
    </lineage>
</organism>
<evidence type="ECO:0000256" key="3">
    <source>
        <dbReference type="ARBA" id="ARBA00022475"/>
    </source>
</evidence>
<keyword evidence="5" id="KW-0133">Cell shape</keyword>
<name>A0ABW3U2T2_9BACL</name>
<proteinExistence type="inferred from homology"/>
<dbReference type="Pfam" id="PF04093">
    <property type="entry name" value="MreD"/>
    <property type="match status" value="1"/>
</dbReference>
<evidence type="ECO:0000256" key="2">
    <source>
        <dbReference type="ARBA" id="ARBA00007776"/>
    </source>
</evidence>
<reference evidence="10" key="1">
    <citation type="journal article" date="2019" name="Int. J. Syst. Evol. Microbiol.">
        <title>The Global Catalogue of Microorganisms (GCM) 10K type strain sequencing project: providing services to taxonomists for standard genome sequencing and annotation.</title>
        <authorList>
            <consortium name="The Broad Institute Genomics Platform"/>
            <consortium name="The Broad Institute Genome Sequencing Center for Infectious Disease"/>
            <person name="Wu L."/>
            <person name="Ma J."/>
        </authorList>
    </citation>
    <scope>NUCLEOTIDE SEQUENCE [LARGE SCALE GENOMIC DNA]</scope>
    <source>
        <strain evidence="10">CCUG 53915</strain>
    </source>
</reference>
<comment type="subcellular location">
    <subcellularLocation>
        <location evidence="1">Cell membrane</location>
        <topology evidence="1">Multi-pass membrane protein</topology>
    </subcellularLocation>
</comment>
<comment type="similarity">
    <text evidence="2">Belongs to the MreD family.</text>
</comment>
<sequence>MIRFIIPLIAVILFFLEPVFSLFSPISIAGVQYTLVPRFVIVYLIFIAVYYSRRRAIIYGIVLGLLYDMYHIDIIGVYTFLYPALCYLAVLIIRQIHRHILVVMMLSLCLIIVLEMLSYLFASLISLTTIGFEEFVVSRLMPTMIANSIFVGMFGYLFKSLIDKSGLQKAVS</sequence>
<evidence type="ECO:0000256" key="7">
    <source>
        <dbReference type="ARBA" id="ARBA00023136"/>
    </source>
</evidence>
<accession>A0ABW3U2T2</accession>
<feature type="transmembrane region" description="Helical" evidence="8">
    <location>
        <begin position="31"/>
        <end position="51"/>
    </location>
</feature>
<dbReference type="EMBL" id="JBHTLT010000133">
    <property type="protein sequence ID" value="MFD1206980.1"/>
    <property type="molecule type" value="Genomic_DNA"/>
</dbReference>
<evidence type="ECO:0000256" key="8">
    <source>
        <dbReference type="SAM" id="Phobius"/>
    </source>
</evidence>
<evidence type="ECO:0000256" key="1">
    <source>
        <dbReference type="ARBA" id="ARBA00004651"/>
    </source>
</evidence>
<dbReference type="Proteomes" id="UP001597231">
    <property type="component" value="Unassembled WGS sequence"/>
</dbReference>
<comment type="caution">
    <text evidence="9">The sequence shown here is derived from an EMBL/GenBank/DDBJ whole genome shotgun (WGS) entry which is preliminary data.</text>
</comment>
<keyword evidence="4 8" id="KW-0812">Transmembrane</keyword>
<evidence type="ECO:0000256" key="6">
    <source>
        <dbReference type="ARBA" id="ARBA00022989"/>
    </source>
</evidence>
<gene>
    <name evidence="9" type="primary">mreD</name>
    <name evidence="9" type="ORF">ACFQ38_17925</name>
</gene>
<evidence type="ECO:0000256" key="5">
    <source>
        <dbReference type="ARBA" id="ARBA00022960"/>
    </source>
</evidence>
<keyword evidence="10" id="KW-1185">Reference proteome</keyword>
<feature type="transmembrane region" description="Helical" evidence="8">
    <location>
        <begin position="140"/>
        <end position="158"/>
    </location>
</feature>
<keyword evidence="7 8" id="KW-0472">Membrane</keyword>
<keyword evidence="3" id="KW-1003">Cell membrane</keyword>
<evidence type="ECO:0000313" key="10">
    <source>
        <dbReference type="Proteomes" id="UP001597231"/>
    </source>
</evidence>
<dbReference type="NCBIfam" id="TIGR03426">
    <property type="entry name" value="shape_MreD"/>
    <property type="match status" value="1"/>
</dbReference>
<evidence type="ECO:0000313" key="9">
    <source>
        <dbReference type="EMBL" id="MFD1206980.1"/>
    </source>
</evidence>
<evidence type="ECO:0000256" key="4">
    <source>
        <dbReference type="ARBA" id="ARBA00022692"/>
    </source>
</evidence>
<dbReference type="RefSeq" id="WP_336824449.1">
    <property type="nucleotide sequence ID" value="NZ_JBHTLT010000133.1"/>
</dbReference>
<feature type="transmembrane region" description="Helical" evidence="8">
    <location>
        <begin position="100"/>
        <end position="120"/>
    </location>
</feature>